<organism evidence="2 3">
    <name type="scientific">Hibiscus syriacus</name>
    <name type="common">Rose of Sharon</name>
    <dbReference type="NCBI Taxonomy" id="106335"/>
    <lineage>
        <taxon>Eukaryota</taxon>
        <taxon>Viridiplantae</taxon>
        <taxon>Streptophyta</taxon>
        <taxon>Embryophyta</taxon>
        <taxon>Tracheophyta</taxon>
        <taxon>Spermatophyta</taxon>
        <taxon>Magnoliopsida</taxon>
        <taxon>eudicotyledons</taxon>
        <taxon>Gunneridae</taxon>
        <taxon>Pentapetalae</taxon>
        <taxon>rosids</taxon>
        <taxon>malvids</taxon>
        <taxon>Malvales</taxon>
        <taxon>Malvaceae</taxon>
        <taxon>Malvoideae</taxon>
        <taxon>Hibiscus</taxon>
    </lineage>
</organism>
<name>A0A6A2X109_HIBSY</name>
<evidence type="ECO:0000313" key="3">
    <source>
        <dbReference type="Proteomes" id="UP000436088"/>
    </source>
</evidence>
<gene>
    <name evidence="2" type="ORF">F3Y22_tig00112347pilonHSYRG00070</name>
</gene>
<dbReference type="AlphaFoldDB" id="A0A6A2X109"/>
<comment type="caution">
    <text evidence="2">The sequence shown here is derived from an EMBL/GenBank/DDBJ whole genome shotgun (WGS) entry which is preliminary data.</text>
</comment>
<accession>A0A6A2X109</accession>
<keyword evidence="3" id="KW-1185">Reference proteome</keyword>
<dbReference type="EMBL" id="VEPZ02001557">
    <property type="protein sequence ID" value="KAE8668081.1"/>
    <property type="molecule type" value="Genomic_DNA"/>
</dbReference>
<proteinExistence type="predicted"/>
<feature type="region of interest" description="Disordered" evidence="1">
    <location>
        <begin position="1"/>
        <end position="28"/>
    </location>
</feature>
<reference evidence="2" key="1">
    <citation type="submission" date="2019-09" db="EMBL/GenBank/DDBJ databases">
        <title>Draft genome information of white flower Hibiscus syriacus.</title>
        <authorList>
            <person name="Kim Y.-M."/>
        </authorList>
    </citation>
    <scope>NUCLEOTIDE SEQUENCE [LARGE SCALE GENOMIC DNA]</scope>
    <source>
        <strain evidence="2">YM2019G1</strain>
    </source>
</reference>
<evidence type="ECO:0000313" key="2">
    <source>
        <dbReference type="EMBL" id="KAE8668081.1"/>
    </source>
</evidence>
<evidence type="ECO:0000256" key="1">
    <source>
        <dbReference type="SAM" id="MobiDB-lite"/>
    </source>
</evidence>
<dbReference type="Proteomes" id="UP000436088">
    <property type="component" value="Unassembled WGS sequence"/>
</dbReference>
<protein>
    <submittedName>
        <fullName evidence="2">Uncharacterized protein</fullName>
    </submittedName>
</protein>
<sequence>MGGEEGKGGGKGNGRGRRSKRRGEKCRRKGLKLGSRALEWRMKSVCSGGEGVGMVVLVVAGKFGGRRSGRGGF</sequence>
<feature type="compositionally biased region" description="Basic residues" evidence="1">
    <location>
        <begin position="14"/>
        <end position="28"/>
    </location>
</feature>